<feature type="domain" description="Membrane insertase YidC/Oxa/ALB C-terminal" evidence="11">
    <location>
        <begin position="56"/>
        <end position="245"/>
    </location>
</feature>
<evidence type="ECO:0000256" key="5">
    <source>
        <dbReference type="ARBA" id="ARBA00022927"/>
    </source>
</evidence>
<comment type="similarity">
    <text evidence="9">Belongs to the OXA1/ALB3/YidC family.</text>
</comment>
<evidence type="ECO:0000256" key="9">
    <source>
        <dbReference type="RuleBase" id="RU003945"/>
    </source>
</evidence>
<keyword evidence="13" id="KW-1185">Reference proteome</keyword>
<dbReference type="PANTHER" id="PTHR12428:SF65">
    <property type="entry name" value="CYTOCHROME C OXIDASE ASSEMBLY PROTEIN COX18, MITOCHONDRIAL"/>
    <property type="match status" value="1"/>
</dbReference>
<dbReference type="InterPro" id="IPR047196">
    <property type="entry name" value="YidC_ALB_C"/>
</dbReference>
<evidence type="ECO:0000256" key="2">
    <source>
        <dbReference type="ARBA" id="ARBA00022448"/>
    </source>
</evidence>
<dbReference type="Proteomes" id="UP000751852">
    <property type="component" value="Unassembled WGS sequence"/>
</dbReference>
<reference evidence="12 13" key="1">
    <citation type="submission" date="2020-04" db="EMBL/GenBank/DDBJ databases">
        <title>Staphylococcus species from domestic dog.</title>
        <authorList>
            <person name="Paterson G.K."/>
        </authorList>
    </citation>
    <scope>NUCLEOTIDE SEQUENCE [LARGE SCALE GENOMIC DNA]</scope>
    <source>
        <strain evidence="12 13">H16/1A</strain>
    </source>
</reference>
<evidence type="ECO:0000256" key="10">
    <source>
        <dbReference type="SAM" id="Phobius"/>
    </source>
</evidence>
<keyword evidence="7 10" id="KW-0472">Membrane</keyword>
<dbReference type="RefSeq" id="WP_198616954.1">
    <property type="nucleotide sequence ID" value="NZ_JABANU010000001.1"/>
</dbReference>
<dbReference type="PROSITE" id="PS51257">
    <property type="entry name" value="PROKAR_LIPOPROTEIN"/>
    <property type="match status" value="1"/>
</dbReference>
<evidence type="ECO:0000313" key="12">
    <source>
        <dbReference type="EMBL" id="MBI5974132.1"/>
    </source>
</evidence>
<keyword evidence="2" id="KW-0813">Transport</keyword>
<dbReference type="CDD" id="cd20070">
    <property type="entry name" value="5TM_YidC_Alb3"/>
    <property type="match status" value="1"/>
</dbReference>
<keyword evidence="8" id="KW-0143">Chaperone</keyword>
<gene>
    <name evidence="12" type="primary">yidC</name>
    <name evidence="12" type="ORF">HHH54_00805</name>
</gene>
<dbReference type="InterPro" id="IPR028055">
    <property type="entry name" value="YidC/Oxa/ALB_C"/>
</dbReference>
<evidence type="ECO:0000256" key="1">
    <source>
        <dbReference type="ARBA" id="ARBA00004651"/>
    </source>
</evidence>
<evidence type="ECO:0000259" key="11">
    <source>
        <dbReference type="Pfam" id="PF02096"/>
    </source>
</evidence>
<feature type="transmembrane region" description="Helical" evidence="10">
    <location>
        <begin position="204"/>
        <end position="223"/>
    </location>
</feature>
<organism evidence="12 13">
    <name type="scientific">Staphylococcus canis</name>
    <dbReference type="NCBI Taxonomy" id="2724942"/>
    <lineage>
        <taxon>Bacteria</taxon>
        <taxon>Bacillati</taxon>
        <taxon>Bacillota</taxon>
        <taxon>Bacilli</taxon>
        <taxon>Bacillales</taxon>
        <taxon>Staphylococcaceae</taxon>
        <taxon>Staphylococcus</taxon>
    </lineage>
</organism>
<evidence type="ECO:0000256" key="8">
    <source>
        <dbReference type="ARBA" id="ARBA00023186"/>
    </source>
</evidence>
<dbReference type="Pfam" id="PF02096">
    <property type="entry name" value="60KD_IMP"/>
    <property type="match status" value="1"/>
</dbReference>
<comment type="subcellular location">
    <subcellularLocation>
        <location evidence="1">Cell membrane</location>
        <topology evidence="1">Multi-pass membrane protein</topology>
    </subcellularLocation>
    <subcellularLocation>
        <location evidence="9">Membrane</location>
        <topology evidence="9">Multi-pass membrane protein</topology>
    </subcellularLocation>
</comment>
<dbReference type="EMBL" id="JABANU010000001">
    <property type="protein sequence ID" value="MBI5974132.1"/>
    <property type="molecule type" value="Genomic_DNA"/>
</dbReference>
<keyword evidence="5" id="KW-0653">Protein transport</keyword>
<evidence type="ECO:0000256" key="4">
    <source>
        <dbReference type="ARBA" id="ARBA00022692"/>
    </source>
</evidence>
<evidence type="ECO:0000256" key="3">
    <source>
        <dbReference type="ARBA" id="ARBA00022475"/>
    </source>
</evidence>
<feature type="transmembrane region" description="Helical" evidence="10">
    <location>
        <begin position="135"/>
        <end position="158"/>
    </location>
</feature>
<proteinExistence type="inferred from homology"/>
<feature type="transmembrane region" description="Helical" evidence="10">
    <location>
        <begin position="229"/>
        <end position="249"/>
    </location>
</feature>
<dbReference type="InterPro" id="IPR001708">
    <property type="entry name" value="YidC/ALB3/OXA1/COX18"/>
</dbReference>
<keyword evidence="4 9" id="KW-0812">Transmembrane</keyword>
<evidence type="ECO:0000256" key="6">
    <source>
        <dbReference type="ARBA" id="ARBA00022989"/>
    </source>
</evidence>
<sequence>MLRHIKPIVLLVSTMVLLAGCNYQNEQDRTGFFYNVFAKPLDMLLRWLGELFNHNYGLAIIVIVLIVRLVLLPLMLPQSRAGHMARKKRPVIDPYMKDIKEKARHTTSQEEKRKLNREIFEKYNEYGLNPYKQMLGCLPVLFQIPILFGLLVSIKYPSHEGIYQNRHFLWFDLTQPDILLTLIAGLLYFIQPLVNLGNMENKKFGYILAVIMPTFIILIASQSPSFLGLYWATNATFLIIQMTCTNIIFSRKANREALELKKRLQQDMDSEVTK</sequence>
<feature type="transmembrane region" description="Helical" evidence="10">
    <location>
        <begin position="178"/>
        <end position="197"/>
    </location>
</feature>
<keyword evidence="6 10" id="KW-1133">Transmembrane helix</keyword>
<evidence type="ECO:0000313" key="13">
    <source>
        <dbReference type="Proteomes" id="UP000751852"/>
    </source>
</evidence>
<feature type="transmembrane region" description="Helical" evidence="10">
    <location>
        <begin position="56"/>
        <end position="76"/>
    </location>
</feature>
<name>A0ABS0T5V9_9STAP</name>
<evidence type="ECO:0000256" key="7">
    <source>
        <dbReference type="ARBA" id="ARBA00023136"/>
    </source>
</evidence>
<dbReference type="NCBIfam" id="TIGR03592">
    <property type="entry name" value="yidC_oxa1_cterm"/>
    <property type="match status" value="1"/>
</dbReference>
<comment type="caution">
    <text evidence="12">The sequence shown here is derived from an EMBL/GenBank/DDBJ whole genome shotgun (WGS) entry which is preliminary data.</text>
</comment>
<dbReference type="PANTHER" id="PTHR12428">
    <property type="entry name" value="OXA1"/>
    <property type="match status" value="1"/>
</dbReference>
<protein>
    <submittedName>
        <fullName evidence="12">Membrane protein insertase YidC</fullName>
    </submittedName>
</protein>
<keyword evidence="3" id="KW-1003">Cell membrane</keyword>
<accession>A0ABS0T5V9</accession>